<feature type="transmembrane region" description="Helical" evidence="2">
    <location>
        <begin position="21"/>
        <end position="39"/>
    </location>
</feature>
<dbReference type="PANTHER" id="PTHR42948">
    <property type="entry name" value="TRANSPORTER"/>
    <property type="match status" value="1"/>
</dbReference>
<evidence type="ECO:0000313" key="3">
    <source>
        <dbReference type="EMBL" id="MBU5439371.1"/>
    </source>
</evidence>
<feature type="transmembrane region" description="Helical" evidence="2">
    <location>
        <begin position="431"/>
        <end position="452"/>
    </location>
</feature>
<reference evidence="3 4" key="1">
    <citation type="submission" date="2021-06" db="EMBL/GenBank/DDBJ databases">
        <authorList>
            <person name="Sun Q."/>
            <person name="Li D."/>
        </authorList>
    </citation>
    <scope>NUCLEOTIDE SEQUENCE [LARGE SCALE GENOMIC DNA]</scope>
    <source>
        <strain evidence="3 4">MSJ-40</strain>
    </source>
</reference>
<dbReference type="NCBIfam" id="NF037979">
    <property type="entry name" value="Na_transp"/>
    <property type="match status" value="1"/>
</dbReference>
<feature type="transmembrane region" description="Helical" evidence="2">
    <location>
        <begin position="310"/>
        <end position="340"/>
    </location>
</feature>
<dbReference type="PROSITE" id="PS50267">
    <property type="entry name" value="NA_NEUROTRAN_SYMP_3"/>
    <property type="match status" value="1"/>
</dbReference>
<feature type="transmembrane region" description="Helical" evidence="2">
    <location>
        <begin position="390"/>
        <end position="410"/>
    </location>
</feature>
<keyword evidence="1 2" id="KW-0812">Transmembrane</keyword>
<evidence type="ECO:0000313" key="4">
    <source>
        <dbReference type="Proteomes" id="UP000749471"/>
    </source>
</evidence>
<feature type="transmembrane region" description="Helical" evidence="2">
    <location>
        <begin position="225"/>
        <end position="250"/>
    </location>
</feature>
<dbReference type="EMBL" id="JAHLPM010000014">
    <property type="protein sequence ID" value="MBU5439371.1"/>
    <property type="molecule type" value="Genomic_DNA"/>
</dbReference>
<comment type="caution">
    <text evidence="3">The sequence shown here is derived from an EMBL/GenBank/DDBJ whole genome shotgun (WGS) entry which is preliminary data.</text>
</comment>
<dbReference type="InterPro" id="IPR047218">
    <property type="entry name" value="YocR/YhdH-like"/>
</dbReference>
<dbReference type="InterPro" id="IPR000175">
    <property type="entry name" value="Na/ntran_symport"/>
</dbReference>
<dbReference type="CDD" id="cd10336">
    <property type="entry name" value="SLC6sbd_Tyt1-Like"/>
    <property type="match status" value="1"/>
</dbReference>
<keyword evidence="1" id="KW-0813">Transport</keyword>
<dbReference type="Pfam" id="PF00209">
    <property type="entry name" value="SNF"/>
    <property type="match status" value="2"/>
</dbReference>
<comment type="similarity">
    <text evidence="1">Belongs to the sodium:neurotransmitter symporter (SNF) (TC 2.A.22) family.</text>
</comment>
<dbReference type="RefSeq" id="WP_216521077.1">
    <property type="nucleotide sequence ID" value="NZ_JAHLPM010000014.1"/>
</dbReference>
<proteinExistence type="inferred from homology"/>
<protein>
    <recommendedName>
        <fullName evidence="1">Transporter</fullName>
    </recommendedName>
</protein>
<sequence>MTNNNGNSLGETKGRESFKSSFGLLAAAVGSAVGLGNIWRFPYITGVNGGGAFLIIYLFCVVAIGLPVMLAEFVIGREGKKDAIGSFKYLAPGKKWYISGVLGVLAAFFILSFYGVIAGWTLEYIVSAAGNQFAGKSAAEIGGFFTSFISSPIKPIIWQVVFMSITAIIVATGVEKGIEKFSKLMIPLLLLIIIILDIRALTLPGGMAGIEFLFKPDFSKINGKVILAALGHAFFSLSLGMGIMITYGSYIPKEEKLGKTALKVSIADTLIALLAGVAIFPAVFAFGIAPDSGPGLVFITLPNVFAQMPGGYFFSIMFFLLLALAALTSTISLLEVVVAYIIETFKMERKKATLISATLITLIGMVASLSNGNLSYIQIFGKNIFDFIDYLTANYFLTTGAFLSSIFFAWKLDKEVIKNQLTNQGAFQVDYIKAFYFLLKFVAPIGIIFVFLTEVGLI</sequence>
<accession>A0ABS6EA09</accession>
<dbReference type="PANTHER" id="PTHR42948:SF1">
    <property type="entry name" value="TRANSPORTER"/>
    <property type="match status" value="1"/>
</dbReference>
<feature type="transmembrane region" description="Helical" evidence="2">
    <location>
        <begin position="270"/>
        <end position="290"/>
    </location>
</feature>
<feature type="transmembrane region" description="Helical" evidence="2">
    <location>
        <begin position="96"/>
        <end position="117"/>
    </location>
</feature>
<feature type="transmembrane region" description="Helical" evidence="2">
    <location>
        <begin position="156"/>
        <end position="174"/>
    </location>
</feature>
<gene>
    <name evidence="3" type="ORF">KQI42_15235</name>
</gene>
<name>A0ABS6EA09_9FIRM</name>
<keyword evidence="2" id="KW-0472">Membrane</keyword>
<dbReference type="Proteomes" id="UP000749471">
    <property type="component" value="Unassembled WGS sequence"/>
</dbReference>
<dbReference type="PROSITE" id="PS00610">
    <property type="entry name" value="NA_NEUROTRAN_SYMP_1"/>
    <property type="match status" value="1"/>
</dbReference>
<keyword evidence="4" id="KW-1185">Reference proteome</keyword>
<evidence type="ECO:0000256" key="1">
    <source>
        <dbReference type="RuleBase" id="RU003732"/>
    </source>
</evidence>
<keyword evidence="2" id="KW-1133">Transmembrane helix</keyword>
<evidence type="ECO:0000256" key="2">
    <source>
        <dbReference type="SAM" id="Phobius"/>
    </source>
</evidence>
<keyword evidence="1" id="KW-0769">Symport</keyword>
<feature type="transmembrane region" description="Helical" evidence="2">
    <location>
        <begin position="352"/>
        <end position="370"/>
    </location>
</feature>
<feature type="transmembrane region" description="Helical" evidence="2">
    <location>
        <begin position="51"/>
        <end position="75"/>
    </location>
</feature>
<feature type="transmembrane region" description="Helical" evidence="2">
    <location>
        <begin position="186"/>
        <end position="205"/>
    </location>
</feature>
<organism evidence="3 4">
    <name type="scientific">Tissierella simiarum</name>
    <dbReference type="NCBI Taxonomy" id="2841534"/>
    <lineage>
        <taxon>Bacteria</taxon>
        <taxon>Bacillati</taxon>
        <taxon>Bacillota</taxon>
        <taxon>Tissierellia</taxon>
        <taxon>Tissierellales</taxon>
        <taxon>Tissierellaceae</taxon>
        <taxon>Tissierella</taxon>
    </lineage>
</organism>